<reference evidence="2" key="1">
    <citation type="submission" date="2006-03" db="EMBL/GenBank/DDBJ databases">
        <title>Complete sequence of Rhodopseudomonas palustris BisB18.</title>
        <authorList>
            <consortium name="US DOE Joint Genome Institute"/>
            <person name="Copeland A."/>
            <person name="Lucas S."/>
            <person name="Lapidus A."/>
            <person name="Barry K."/>
            <person name="Detter J.C."/>
            <person name="Glavina del Rio T."/>
            <person name="Hammon N."/>
            <person name="Israni S."/>
            <person name="Dalin E."/>
            <person name="Tice H."/>
            <person name="Pitluck S."/>
            <person name="Chain P."/>
            <person name="Malfatti S."/>
            <person name="Shin M."/>
            <person name="Vergez L."/>
            <person name="Schmutz J."/>
            <person name="Larimer F."/>
            <person name="Land M."/>
            <person name="Hauser L."/>
            <person name="Pelletier D.A."/>
            <person name="Kyrpides N."/>
            <person name="Anderson I."/>
            <person name="Oda Y."/>
            <person name="Harwood C.S."/>
            <person name="Richardson P."/>
        </authorList>
    </citation>
    <scope>NUCLEOTIDE SEQUENCE [LARGE SCALE GENOMIC DNA]</scope>
    <source>
        <strain evidence="2">BisB18</strain>
    </source>
</reference>
<dbReference type="EMBL" id="CP000301">
    <property type="protein sequence ID" value="ABD89120.1"/>
    <property type="molecule type" value="Genomic_DNA"/>
</dbReference>
<keyword evidence="1" id="KW-0175">Coiled coil</keyword>
<sequence>MLKTSLAHEQLEWTKQKLDEIDATLASLEESAKSLSSAARIEAERALARIATARNEFSRNADVLRAQTADAGEGTYAALLAKWTEVELGLQTYLAAAASQADTVKNAFAARAAAQRVTWQKSLATIQAAASETVERARIEADAAAARLSEAAAKVEAKFGQASNAGDESWKAIQSAIAEAHAVQQRTWKAITDSFAKLG</sequence>
<dbReference type="RefSeq" id="WP_011474007.1">
    <property type="nucleotide sequence ID" value="NC_007925.1"/>
</dbReference>
<dbReference type="AlphaFoldDB" id="Q210R6"/>
<dbReference type="OrthoDB" id="8141113at2"/>
<evidence type="ECO:0000256" key="1">
    <source>
        <dbReference type="SAM" id="Coils"/>
    </source>
</evidence>
<organism evidence="2">
    <name type="scientific">Rhodopseudomonas palustris (strain BisB18)</name>
    <dbReference type="NCBI Taxonomy" id="316056"/>
    <lineage>
        <taxon>Bacteria</taxon>
        <taxon>Pseudomonadati</taxon>
        <taxon>Pseudomonadota</taxon>
        <taxon>Alphaproteobacteria</taxon>
        <taxon>Hyphomicrobiales</taxon>
        <taxon>Nitrobacteraceae</taxon>
        <taxon>Rhodopseudomonas</taxon>
    </lineage>
</organism>
<proteinExistence type="predicted"/>
<dbReference type="HOGENOM" id="CLU_091379_0_0_5"/>
<protein>
    <submittedName>
        <fullName evidence="2">Uncharacterized protein</fullName>
    </submittedName>
</protein>
<name>Q210R6_RHOPB</name>
<dbReference type="KEGG" id="rpc:RPC_3582"/>
<feature type="coiled-coil region" evidence="1">
    <location>
        <begin position="11"/>
        <end position="38"/>
    </location>
</feature>
<dbReference type="eggNOG" id="ENOG502ZBZ6">
    <property type="taxonomic scope" value="Bacteria"/>
</dbReference>
<accession>Q210R6</accession>
<gene>
    <name evidence="2" type="ordered locus">RPC_3582</name>
</gene>
<evidence type="ECO:0000313" key="2">
    <source>
        <dbReference type="EMBL" id="ABD89120.1"/>
    </source>
</evidence>